<dbReference type="Proteomes" id="UP000035740">
    <property type="component" value="Unassembled WGS sequence"/>
</dbReference>
<keyword evidence="3 8" id="KW-0812">Transmembrane</keyword>
<dbReference type="GO" id="GO:0015031">
    <property type="term" value="P:protein transport"/>
    <property type="evidence" value="ECO:0007669"/>
    <property type="project" value="UniProtKB-KW"/>
</dbReference>
<dbReference type="GO" id="GO:0006888">
    <property type="term" value="P:endoplasmic reticulum to Golgi vesicle-mediated transport"/>
    <property type="evidence" value="ECO:0007669"/>
    <property type="project" value="TreeGrafter"/>
</dbReference>
<evidence type="ECO:0000313" key="9">
    <source>
        <dbReference type="EMBL" id="KMS94413.1"/>
    </source>
</evidence>
<proteinExistence type="inferred from homology"/>
<evidence type="ECO:0000256" key="8">
    <source>
        <dbReference type="SAM" id="Phobius"/>
    </source>
</evidence>
<reference evidence="9 10" key="1">
    <citation type="journal article" date="2014" name="Nature">
        <title>The genome of the recently domesticated crop plant sugar beet (Beta vulgaris).</title>
        <authorList>
            <person name="Dohm J.C."/>
            <person name="Minoche A.E."/>
            <person name="Holtgrawe D."/>
            <person name="Capella-Gutierrez S."/>
            <person name="Zakrzewski F."/>
            <person name="Tafer H."/>
            <person name="Rupp O."/>
            <person name="Sorensen T.R."/>
            <person name="Stracke R."/>
            <person name="Reinhardt R."/>
            <person name="Goesmann A."/>
            <person name="Kraft T."/>
            <person name="Schulz B."/>
            <person name="Stadler P.F."/>
            <person name="Schmidt T."/>
            <person name="Gabaldon T."/>
            <person name="Lehrach H."/>
            <person name="Weisshaar B."/>
            <person name="Himmelbauer H."/>
        </authorList>
    </citation>
    <scope>NUCLEOTIDE SEQUENCE [LARGE SCALE GENOMIC DNA]</scope>
    <source>
        <tissue evidence="9">Taproot</tissue>
    </source>
</reference>
<evidence type="ECO:0000256" key="3">
    <source>
        <dbReference type="ARBA" id="ARBA00022692"/>
    </source>
</evidence>
<organism evidence="9 10">
    <name type="scientific">Beta vulgaris subsp. vulgaris</name>
    <name type="common">Beet</name>
    <dbReference type="NCBI Taxonomy" id="3555"/>
    <lineage>
        <taxon>Eukaryota</taxon>
        <taxon>Viridiplantae</taxon>
        <taxon>Streptophyta</taxon>
        <taxon>Embryophyta</taxon>
        <taxon>Tracheophyta</taxon>
        <taxon>Spermatophyta</taxon>
        <taxon>Magnoliopsida</taxon>
        <taxon>eudicotyledons</taxon>
        <taxon>Gunneridae</taxon>
        <taxon>Pentapetalae</taxon>
        <taxon>Caryophyllales</taxon>
        <taxon>Chenopodiaceae</taxon>
        <taxon>Betoideae</taxon>
        <taxon>Beta</taxon>
    </lineage>
</organism>
<evidence type="ECO:0000256" key="2">
    <source>
        <dbReference type="ARBA" id="ARBA00022448"/>
    </source>
</evidence>
<dbReference type="GO" id="GO:0030134">
    <property type="term" value="C:COPII-coated ER to Golgi transport vesicle"/>
    <property type="evidence" value="ECO:0007669"/>
    <property type="project" value="TreeGrafter"/>
</dbReference>
<dbReference type="EMBL" id="KQ093579">
    <property type="protein sequence ID" value="KMS94413.1"/>
    <property type="molecule type" value="Genomic_DNA"/>
</dbReference>
<dbReference type="InterPro" id="IPR013880">
    <property type="entry name" value="Yos1"/>
</dbReference>
<gene>
    <name evidence="9" type="ORF">BVRB_021660</name>
</gene>
<accession>A0A0J8B3H5</accession>
<keyword evidence="10" id="KW-1185">Reference proteome</keyword>
<keyword evidence="6 8" id="KW-0472">Membrane</keyword>
<keyword evidence="4" id="KW-0653">Protein transport</keyword>
<dbReference type="PANTHER" id="PTHR15858">
    <property type="entry name" value="IMMEDIATE EARLY RESPONSE 3-INTERACTING PROTEIN 1"/>
    <property type="match status" value="1"/>
</dbReference>
<feature type="transmembrane region" description="Helical" evidence="8">
    <location>
        <begin position="58"/>
        <end position="78"/>
    </location>
</feature>
<comment type="similarity">
    <text evidence="7">Belongs to the YOS1 family.</text>
</comment>
<dbReference type="PANTHER" id="PTHR15858:SF0">
    <property type="entry name" value="IMMEDIATE EARLY RESPONSE 3-INTERACTING PROTEIN 1"/>
    <property type="match status" value="1"/>
</dbReference>
<keyword evidence="5 8" id="KW-1133">Transmembrane helix</keyword>
<evidence type="ECO:0000313" key="10">
    <source>
        <dbReference type="Proteomes" id="UP000035740"/>
    </source>
</evidence>
<dbReference type="GO" id="GO:0005789">
    <property type="term" value="C:endoplasmic reticulum membrane"/>
    <property type="evidence" value="ECO:0007669"/>
    <property type="project" value="TreeGrafter"/>
</dbReference>
<dbReference type="OrthoDB" id="15356at2759"/>
<evidence type="ECO:0000256" key="6">
    <source>
        <dbReference type="ARBA" id="ARBA00023136"/>
    </source>
</evidence>
<evidence type="ECO:0000256" key="1">
    <source>
        <dbReference type="ARBA" id="ARBA00004370"/>
    </source>
</evidence>
<keyword evidence="2" id="KW-0813">Transport</keyword>
<evidence type="ECO:0008006" key="11">
    <source>
        <dbReference type="Google" id="ProtNLM"/>
    </source>
</evidence>
<evidence type="ECO:0000256" key="5">
    <source>
        <dbReference type="ARBA" id="ARBA00022989"/>
    </source>
</evidence>
<dbReference type="AlphaFoldDB" id="A0A0J8B3H5"/>
<evidence type="ECO:0000256" key="7">
    <source>
        <dbReference type="ARBA" id="ARBA00024203"/>
    </source>
</evidence>
<dbReference type="Gramene" id="KMS94413">
    <property type="protein sequence ID" value="KMS94413"/>
    <property type="gene ID" value="BVRB_021660"/>
</dbReference>
<sequence>MALTIYSILKAVVLWTNAIAVLNEARFLRKYGLDRPAPEHSDDSIKNRTVTLLYSTRVLLQMPLICINVLVILIELILG</sequence>
<evidence type="ECO:0000256" key="4">
    <source>
        <dbReference type="ARBA" id="ARBA00022927"/>
    </source>
</evidence>
<dbReference type="Pfam" id="PF08571">
    <property type="entry name" value="Yos1"/>
    <property type="match status" value="1"/>
</dbReference>
<comment type="subcellular location">
    <subcellularLocation>
        <location evidence="1">Membrane</location>
    </subcellularLocation>
</comment>
<dbReference type="GO" id="GO:0000139">
    <property type="term" value="C:Golgi membrane"/>
    <property type="evidence" value="ECO:0007669"/>
    <property type="project" value="TreeGrafter"/>
</dbReference>
<protein>
    <recommendedName>
        <fullName evidence="11">Yos1-like protein</fullName>
    </recommendedName>
</protein>
<name>A0A0J8B3H5_BETVV</name>